<name>A0A7E4VF35_PANRE</name>
<protein>
    <submittedName>
        <fullName evidence="3">Short neuropeptide F</fullName>
    </submittedName>
</protein>
<reference evidence="3" key="2">
    <citation type="submission" date="2020-10" db="UniProtKB">
        <authorList>
            <consortium name="WormBaseParasite"/>
        </authorList>
    </citation>
    <scope>IDENTIFICATION</scope>
</reference>
<keyword evidence="1" id="KW-0732">Signal</keyword>
<evidence type="ECO:0000313" key="2">
    <source>
        <dbReference type="Proteomes" id="UP000492821"/>
    </source>
</evidence>
<accession>A0A7E4VF35</accession>
<dbReference type="AlphaFoldDB" id="A0A7E4VF35"/>
<organism evidence="2 3">
    <name type="scientific">Panagrellus redivivus</name>
    <name type="common">Microworm</name>
    <dbReference type="NCBI Taxonomy" id="6233"/>
    <lineage>
        <taxon>Eukaryota</taxon>
        <taxon>Metazoa</taxon>
        <taxon>Ecdysozoa</taxon>
        <taxon>Nematoda</taxon>
        <taxon>Chromadorea</taxon>
        <taxon>Rhabditida</taxon>
        <taxon>Tylenchina</taxon>
        <taxon>Panagrolaimomorpha</taxon>
        <taxon>Panagrolaimoidea</taxon>
        <taxon>Panagrolaimidae</taxon>
        <taxon>Panagrellus</taxon>
    </lineage>
</organism>
<sequence>MKVSTLLLLCLIVVASVILVQAQDDYIPEEELLTLMKKGRPRGPPRFGKRSSGEPRAYYRLTRPSLTLFRPMTGLLTDNPYL</sequence>
<evidence type="ECO:0000256" key="1">
    <source>
        <dbReference type="SAM" id="SignalP"/>
    </source>
</evidence>
<evidence type="ECO:0000313" key="3">
    <source>
        <dbReference type="WBParaSite" id="Pan_g20327.t1"/>
    </source>
</evidence>
<dbReference type="WBParaSite" id="Pan_g20327.t1">
    <property type="protein sequence ID" value="Pan_g20327.t1"/>
    <property type="gene ID" value="Pan_g20327"/>
</dbReference>
<proteinExistence type="predicted"/>
<dbReference type="Proteomes" id="UP000492821">
    <property type="component" value="Unassembled WGS sequence"/>
</dbReference>
<reference evidence="2" key="1">
    <citation type="journal article" date="2013" name="Genetics">
        <title>The draft genome and transcriptome of Panagrellus redivivus are shaped by the harsh demands of a free-living lifestyle.</title>
        <authorList>
            <person name="Srinivasan J."/>
            <person name="Dillman A.R."/>
            <person name="Macchietto M.G."/>
            <person name="Heikkinen L."/>
            <person name="Lakso M."/>
            <person name="Fracchia K.M."/>
            <person name="Antoshechkin I."/>
            <person name="Mortazavi A."/>
            <person name="Wong G."/>
            <person name="Sternberg P.W."/>
        </authorList>
    </citation>
    <scope>NUCLEOTIDE SEQUENCE [LARGE SCALE GENOMIC DNA]</scope>
    <source>
        <strain evidence="2">MT8872</strain>
    </source>
</reference>
<keyword evidence="2" id="KW-1185">Reference proteome</keyword>
<feature type="signal peptide" evidence="1">
    <location>
        <begin position="1"/>
        <end position="22"/>
    </location>
</feature>
<feature type="chain" id="PRO_5028799685" evidence="1">
    <location>
        <begin position="23"/>
        <end position="82"/>
    </location>
</feature>